<reference evidence="1" key="1">
    <citation type="submission" date="2018-05" db="EMBL/GenBank/DDBJ databases">
        <authorList>
            <person name="Lanie J.A."/>
            <person name="Ng W.-L."/>
            <person name="Kazmierczak K.M."/>
            <person name="Andrzejewski T.M."/>
            <person name="Davidsen T.M."/>
            <person name="Wayne K.J."/>
            <person name="Tettelin H."/>
            <person name="Glass J.I."/>
            <person name="Rusch D."/>
            <person name="Podicherti R."/>
            <person name="Tsui H.-C.T."/>
            <person name="Winkler M.E."/>
        </authorList>
    </citation>
    <scope>NUCLEOTIDE SEQUENCE</scope>
</reference>
<proteinExistence type="predicted"/>
<gene>
    <name evidence="1" type="ORF">METZ01_LOCUS221069</name>
</gene>
<name>A0A382G097_9ZZZZ</name>
<protein>
    <submittedName>
        <fullName evidence="1">Uncharacterized protein</fullName>
    </submittedName>
</protein>
<evidence type="ECO:0000313" key="1">
    <source>
        <dbReference type="EMBL" id="SVB68215.1"/>
    </source>
</evidence>
<accession>A0A382G097</accession>
<dbReference type="AlphaFoldDB" id="A0A382G097"/>
<sequence length="75" mass="8595">MNELANIPGNIVVVLTQQGITNARSSEEDHLKRFITILRGDYKSGKKILLFLTNWSAIIHAYKRSSIITNQLFRH</sequence>
<dbReference type="EMBL" id="UINC01052648">
    <property type="protein sequence ID" value="SVB68215.1"/>
    <property type="molecule type" value="Genomic_DNA"/>
</dbReference>
<organism evidence="1">
    <name type="scientific">marine metagenome</name>
    <dbReference type="NCBI Taxonomy" id="408172"/>
    <lineage>
        <taxon>unclassified sequences</taxon>
        <taxon>metagenomes</taxon>
        <taxon>ecological metagenomes</taxon>
    </lineage>
</organism>